<evidence type="ECO:0000256" key="12">
    <source>
        <dbReference type="RuleBase" id="RU361138"/>
    </source>
</evidence>
<keyword evidence="16" id="KW-1185">Reference proteome</keyword>
<evidence type="ECO:0000256" key="3">
    <source>
        <dbReference type="ARBA" id="ARBA00007317"/>
    </source>
</evidence>
<dbReference type="FunFam" id="3.30.559.10:FF:000007">
    <property type="entry name" value="Dihydrolipoamide acetyltransferase component of pyruvate dehydrogenase complex"/>
    <property type="match status" value="1"/>
</dbReference>
<dbReference type="NCBIfam" id="NF004309">
    <property type="entry name" value="PRK05704.1"/>
    <property type="match status" value="1"/>
</dbReference>
<dbReference type="UniPathway" id="UPA00868">
    <property type="reaction ID" value="UER00840"/>
</dbReference>
<dbReference type="GO" id="GO:0005829">
    <property type="term" value="C:cytosol"/>
    <property type="evidence" value="ECO:0007669"/>
    <property type="project" value="TreeGrafter"/>
</dbReference>
<dbReference type="InterPro" id="IPR004167">
    <property type="entry name" value="PSBD"/>
</dbReference>
<evidence type="ECO:0000313" key="16">
    <source>
        <dbReference type="Proteomes" id="UP000005015"/>
    </source>
</evidence>
<evidence type="ECO:0000313" key="15">
    <source>
        <dbReference type="EMBL" id="ACR47267.1"/>
    </source>
</evidence>
<dbReference type="EMBL" id="CP001227">
    <property type="protein sequence ID" value="ACR47267.1"/>
    <property type="molecule type" value="Genomic_DNA"/>
</dbReference>
<evidence type="ECO:0000259" key="14">
    <source>
        <dbReference type="PROSITE" id="PS51826"/>
    </source>
</evidence>
<comment type="similarity">
    <text evidence="3 12">Belongs to the 2-oxoacid dehydrogenase family.</text>
</comment>
<dbReference type="Pfam" id="PF00364">
    <property type="entry name" value="Biotin_lipoyl"/>
    <property type="match status" value="1"/>
</dbReference>
<dbReference type="Gene3D" id="2.40.50.100">
    <property type="match status" value="1"/>
</dbReference>
<evidence type="ECO:0000259" key="13">
    <source>
        <dbReference type="PROSITE" id="PS50968"/>
    </source>
</evidence>
<accession>C4K116</accession>
<keyword evidence="8 12" id="KW-0808">Transferase</keyword>
<organism evidence="15 16">
    <name type="scientific">Rickettsia peacockii (strain Rustic)</name>
    <dbReference type="NCBI Taxonomy" id="562019"/>
    <lineage>
        <taxon>Bacteria</taxon>
        <taxon>Pseudomonadati</taxon>
        <taxon>Pseudomonadota</taxon>
        <taxon>Alphaproteobacteria</taxon>
        <taxon>Rickettsiales</taxon>
        <taxon>Rickettsiaceae</taxon>
        <taxon>Rickettsieae</taxon>
        <taxon>Rickettsia</taxon>
        <taxon>spotted fever group</taxon>
    </lineage>
</organism>
<protein>
    <recommendedName>
        <fullName evidence="6 12">Dihydrolipoyllysine-residue succinyltransferase component of 2-oxoglutarate dehydrogenase complex</fullName>
        <ecNumber evidence="5 12">2.3.1.61</ecNumber>
    </recommendedName>
    <alternativeName>
        <fullName evidence="12">2-oxoglutarate dehydrogenase complex component E2</fullName>
    </alternativeName>
</protein>
<comment type="catalytic activity">
    <reaction evidence="11 12">
        <text>N(6)-[(R)-dihydrolipoyl]-L-lysyl-[protein] + succinyl-CoA = N(6)-[(R)-S(8)-succinyldihydrolipoyl]-L-lysyl-[protein] + CoA</text>
        <dbReference type="Rhea" id="RHEA:15213"/>
        <dbReference type="Rhea" id="RHEA-COMP:10475"/>
        <dbReference type="Rhea" id="RHEA-COMP:20092"/>
        <dbReference type="ChEBI" id="CHEBI:57287"/>
        <dbReference type="ChEBI" id="CHEBI:57292"/>
        <dbReference type="ChEBI" id="CHEBI:83100"/>
        <dbReference type="ChEBI" id="CHEBI:83120"/>
        <dbReference type="EC" id="2.3.1.61"/>
    </reaction>
</comment>
<feature type="domain" description="Lipoyl-binding" evidence="13">
    <location>
        <begin position="2"/>
        <end position="77"/>
    </location>
</feature>
<comment type="pathway">
    <text evidence="2 12">Amino-acid degradation; L-lysine degradation via saccharopine pathway; glutaryl-CoA from L-lysine: step 6/6.</text>
</comment>
<dbReference type="Pfam" id="PF02817">
    <property type="entry name" value="E3_binding"/>
    <property type="match status" value="1"/>
</dbReference>
<dbReference type="RefSeq" id="WP_012736541.1">
    <property type="nucleotide sequence ID" value="NC_012730.1"/>
</dbReference>
<dbReference type="KEGG" id="rpk:RPR_02090"/>
<keyword evidence="10 12" id="KW-0012">Acyltransferase</keyword>
<reference evidence="15 16" key="1">
    <citation type="journal article" date="2009" name="PLoS ONE">
        <title>Genome sequence of the endosymbiont Rickettsia peacockii and comparison with virulent Rickettsia rickettsii: identification of virulence factors.</title>
        <authorList>
            <person name="Felsheim R.F."/>
            <person name="Kurtti T.J."/>
            <person name="Munderloh U.G."/>
        </authorList>
    </citation>
    <scope>NUCLEOTIDE SEQUENCE [LARGE SCALE GENOMIC DNA]</scope>
    <source>
        <strain evidence="15 16">Rustic</strain>
    </source>
</reference>
<proteinExistence type="inferred from homology"/>
<gene>
    <name evidence="15" type="ordered locus">RPR_02090</name>
</gene>
<dbReference type="Proteomes" id="UP000005015">
    <property type="component" value="Chromosome"/>
</dbReference>
<feature type="domain" description="Peripheral subunit-binding (PSBD)" evidence="14">
    <location>
        <begin position="111"/>
        <end position="148"/>
    </location>
</feature>
<dbReference type="InterPro" id="IPR001078">
    <property type="entry name" value="2-oxoacid_DH_actylTfrase"/>
</dbReference>
<dbReference type="SUPFAM" id="SSF51230">
    <property type="entry name" value="Single hybrid motif"/>
    <property type="match status" value="1"/>
</dbReference>
<evidence type="ECO:0000256" key="11">
    <source>
        <dbReference type="ARBA" id="ARBA00052761"/>
    </source>
</evidence>
<dbReference type="InterPro" id="IPR011053">
    <property type="entry name" value="Single_hybrid_motif"/>
</dbReference>
<dbReference type="GO" id="GO:0006099">
    <property type="term" value="P:tricarboxylic acid cycle"/>
    <property type="evidence" value="ECO:0007669"/>
    <property type="project" value="UniProtKB-UniRule"/>
</dbReference>
<dbReference type="Gene3D" id="4.10.320.10">
    <property type="entry name" value="E3-binding domain"/>
    <property type="match status" value="1"/>
</dbReference>
<dbReference type="AlphaFoldDB" id="C4K116"/>
<dbReference type="GO" id="GO:0045252">
    <property type="term" value="C:oxoglutarate dehydrogenase complex"/>
    <property type="evidence" value="ECO:0007669"/>
    <property type="project" value="UniProtKB-UniRule"/>
</dbReference>
<dbReference type="InterPro" id="IPR050537">
    <property type="entry name" value="2-oxoacid_dehydrogenase"/>
</dbReference>
<comment type="function">
    <text evidence="1 12">E2 component of the 2-oxoglutarate dehydrogenase (OGDH) complex which catalyzes the second step in the conversion of 2-oxoglutarate to succinyl-CoA and CO(2).</text>
</comment>
<evidence type="ECO:0000256" key="8">
    <source>
        <dbReference type="ARBA" id="ARBA00022679"/>
    </source>
</evidence>
<dbReference type="PROSITE" id="PS50968">
    <property type="entry name" value="BIOTINYL_LIPOYL"/>
    <property type="match status" value="1"/>
</dbReference>
<dbReference type="SUPFAM" id="SSF47005">
    <property type="entry name" value="Peripheral subunit-binding domain of 2-oxo acid dehydrogenase complex"/>
    <property type="match status" value="1"/>
</dbReference>
<dbReference type="PROSITE" id="PS51826">
    <property type="entry name" value="PSBD"/>
    <property type="match status" value="1"/>
</dbReference>
<dbReference type="PANTHER" id="PTHR43416">
    <property type="entry name" value="DIHYDROLIPOYLLYSINE-RESIDUE SUCCINYLTRANSFERASE COMPONENT OF 2-OXOGLUTARATE DEHYDROGENASE COMPLEX, MITOCHONDRIAL-RELATED"/>
    <property type="match status" value="1"/>
</dbReference>
<comment type="subunit">
    <text evidence="4">Forms a 24-polypeptide structural core with octahedral symmetry. Part of the 2-oxoglutarate dehydrogenase (OGDH) complex composed of E1 (2-oxoglutarate dehydrogenase), E2 (dihydrolipoamide succinyltransferase) and E3 (dihydrolipoamide dehydrogenase); the complex contains multiple copies of the three enzymatic components (E1, E2 and E3).</text>
</comment>
<dbReference type="PROSITE" id="PS00189">
    <property type="entry name" value="LIPOYL"/>
    <property type="match status" value="1"/>
</dbReference>
<dbReference type="EC" id="2.3.1.61" evidence="5 12"/>
<evidence type="ECO:0000256" key="4">
    <source>
        <dbReference type="ARBA" id="ARBA00011666"/>
    </source>
</evidence>
<dbReference type="PANTHER" id="PTHR43416:SF5">
    <property type="entry name" value="DIHYDROLIPOYLLYSINE-RESIDUE SUCCINYLTRANSFERASE COMPONENT OF 2-OXOGLUTARATE DEHYDROGENASE COMPLEX, MITOCHONDRIAL"/>
    <property type="match status" value="1"/>
</dbReference>
<dbReference type="CDD" id="cd06849">
    <property type="entry name" value="lipoyl_domain"/>
    <property type="match status" value="1"/>
</dbReference>
<comment type="cofactor">
    <cofactor evidence="12">
        <name>(R)-lipoate</name>
        <dbReference type="ChEBI" id="CHEBI:83088"/>
    </cofactor>
    <text evidence="12">Binds 1 lipoyl cofactor covalently.</text>
</comment>
<evidence type="ECO:0000256" key="10">
    <source>
        <dbReference type="ARBA" id="ARBA00023315"/>
    </source>
</evidence>
<evidence type="ECO:0000256" key="1">
    <source>
        <dbReference type="ARBA" id="ARBA00004052"/>
    </source>
</evidence>
<keyword evidence="7 12" id="KW-0816">Tricarboxylic acid cycle</keyword>
<evidence type="ECO:0000256" key="7">
    <source>
        <dbReference type="ARBA" id="ARBA00022532"/>
    </source>
</evidence>
<dbReference type="InterPro" id="IPR000089">
    <property type="entry name" value="Biotin_lipoyl"/>
</dbReference>
<dbReference type="InterPro" id="IPR023213">
    <property type="entry name" value="CAT-like_dom_sf"/>
</dbReference>
<dbReference type="HOGENOM" id="CLU_016733_0_0_5"/>
<dbReference type="GO" id="GO:0004149">
    <property type="term" value="F:dihydrolipoyllysine-residue succinyltransferase activity"/>
    <property type="evidence" value="ECO:0007669"/>
    <property type="project" value="UniProtKB-UniRule"/>
</dbReference>
<dbReference type="SUPFAM" id="SSF52777">
    <property type="entry name" value="CoA-dependent acyltransferases"/>
    <property type="match status" value="1"/>
</dbReference>
<evidence type="ECO:0000256" key="2">
    <source>
        <dbReference type="ARBA" id="ARBA00005145"/>
    </source>
</evidence>
<sequence length="395" mass="42836">MRVKIIVPSLGESITEATIAKWYKKEGDSVKTDELLLEIETEKVTLEVNAPCNGTIGKISKTDGANIAVGEEIGEINEGASVNTAGTNNESARAQAVTQPTSEKPAVANNTLAPSVQKLVTENKLDPNNIKGTGRDGRITKGDVLATINTTTTSAPAISKSNEERVQRVRMSRLRKTIAQRLKDSQNTAAILTTFNEIDMSKVIALRNQYKEEFEKKHAVKLGFMSFFVKATIEALKLIPSVNAEIDGDDLVYKNYYDIGVAVGTEQGLVVPVVRDADKMGFAEVEKTIGILAKQAREGKLSMADLSGGTFSISNGGVYGSLLSTPIINPPQSGILGLHKTEERAVVIDGKIEIHPMMYIALSYDHRIIDGKEGVSFLVKIKQLIENPEKLLLNL</sequence>
<dbReference type="GO" id="GO:0033512">
    <property type="term" value="P:L-lysine catabolic process to acetyl-CoA via saccharopine"/>
    <property type="evidence" value="ECO:0007669"/>
    <property type="project" value="UniProtKB-UniRule"/>
</dbReference>
<name>C4K116_RICPU</name>
<dbReference type="InterPro" id="IPR003016">
    <property type="entry name" value="2-oxoA_DH_lipoyl-BS"/>
</dbReference>
<dbReference type="InterPro" id="IPR006255">
    <property type="entry name" value="SucB"/>
</dbReference>
<keyword evidence="9 12" id="KW-0450">Lipoyl</keyword>
<dbReference type="Gene3D" id="3.30.559.10">
    <property type="entry name" value="Chloramphenicol acetyltransferase-like domain"/>
    <property type="match status" value="1"/>
</dbReference>
<dbReference type="Pfam" id="PF00198">
    <property type="entry name" value="2-oxoacid_dh"/>
    <property type="match status" value="1"/>
</dbReference>
<evidence type="ECO:0000256" key="6">
    <source>
        <dbReference type="ARBA" id="ARBA00019511"/>
    </source>
</evidence>
<evidence type="ECO:0000256" key="9">
    <source>
        <dbReference type="ARBA" id="ARBA00022823"/>
    </source>
</evidence>
<dbReference type="InterPro" id="IPR036625">
    <property type="entry name" value="E3-bd_dom_sf"/>
</dbReference>
<evidence type="ECO:0000256" key="5">
    <source>
        <dbReference type="ARBA" id="ARBA00012945"/>
    </source>
</evidence>
<dbReference type="NCBIfam" id="TIGR01347">
    <property type="entry name" value="sucB"/>
    <property type="match status" value="1"/>
</dbReference>